<keyword evidence="4" id="KW-1185">Reference proteome</keyword>
<feature type="compositionally biased region" description="Polar residues" evidence="1">
    <location>
        <begin position="107"/>
        <end position="121"/>
    </location>
</feature>
<proteinExistence type="predicted"/>
<evidence type="ECO:0000259" key="2">
    <source>
        <dbReference type="Pfam" id="PF21166"/>
    </source>
</evidence>
<gene>
    <name evidence="3" type="primary">RvY_10359-1</name>
    <name evidence="3" type="synonym">RvY_10359.1</name>
    <name evidence="3" type="ORF">RvY_10359</name>
</gene>
<dbReference type="Pfam" id="PF21166">
    <property type="entry name" value="LSM12_LSM"/>
    <property type="match status" value="1"/>
</dbReference>
<name>A0A1D1VEL2_RAMVA</name>
<evidence type="ECO:0000256" key="1">
    <source>
        <dbReference type="SAM" id="MobiDB-lite"/>
    </source>
</evidence>
<evidence type="ECO:0000313" key="4">
    <source>
        <dbReference type="Proteomes" id="UP000186922"/>
    </source>
</evidence>
<evidence type="ECO:0000313" key="3">
    <source>
        <dbReference type="EMBL" id="GAU99340.1"/>
    </source>
</evidence>
<dbReference type="AlphaFoldDB" id="A0A1D1VEL2"/>
<dbReference type="EMBL" id="BDGG01000005">
    <property type="protein sequence ID" value="GAU99340.1"/>
    <property type="molecule type" value="Genomic_DNA"/>
</dbReference>
<accession>A0A1D1VEL2</accession>
<comment type="caution">
    <text evidence="3">The sequence shown here is derived from an EMBL/GenBank/DDBJ whole genome shotgun (WGS) entry which is preliminary data.</text>
</comment>
<organism evidence="3 4">
    <name type="scientific">Ramazzottius varieornatus</name>
    <name type="common">Water bear</name>
    <name type="synonym">Tardigrade</name>
    <dbReference type="NCBI Taxonomy" id="947166"/>
    <lineage>
        <taxon>Eukaryota</taxon>
        <taxon>Metazoa</taxon>
        <taxon>Ecdysozoa</taxon>
        <taxon>Tardigrada</taxon>
        <taxon>Eutardigrada</taxon>
        <taxon>Parachela</taxon>
        <taxon>Hypsibioidea</taxon>
        <taxon>Ramazzottiidae</taxon>
        <taxon>Ramazzottius</taxon>
    </lineage>
</organism>
<sequence length="121" mass="13846">MAISLDYLNPGSEVRIVTSLKHEIVGEVIVCDGTQRMLLLKSRRPNQPPETHDLRLINMNQVISCELIRDVEVDGDQYPIGPETAYIELSKLENRLKQKLAERSQRRSSGNNYQEVPSDQR</sequence>
<feature type="region of interest" description="Disordered" evidence="1">
    <location>
        <begin position="100"/>
        <end position="121"/>
    </location>
</feature>
<reference evidence="3 4" key="1">
    <citation type="journal article" date="2016" name="Nat. Commun.">
        <title>Extremotolerant tardigrade genome and improved radiotolerance of human cultured cells by tardigrade-unique protein.</title>
        <authorList>
            <person name="Hashimoto T."/>
            <person name="Horikawa D.D."/>
            <person name="Saito Y."/>
            <person name="Kuwahara H."/>
            <person name="Kozuka-Hata H."/>
            <person name="Shin-I T."/>
            <person name="Minakuchi Y."/>
            <person name="Ohishi K."/>
            <person name="Motoyama A."/>
            <person name="Aizu T."/>
            <person name="Enomoto A."/>
            <person name="Kondo K."/>
            <person name="Tanaka S."/>
            <person name="Hara Y."/>
            <person name="Koshikawa S."/>
            <person name="Sagara H."/>
            <person name="Miura T."/>
            <person name="Yokobori S."/>
            <person name="Miyagawa K."/>
            <person name="Suzuki Y."/>
            <person name="Kubo T."/>
            <person name="Oyama M."/>
            <person name="Kohara Y."/>
            <person name="Fujiyama A."/>
            <person name="Arakawa K."/>
            <person name="Katayama T."/>
            <person name="Toyoda A."/>
            <person name="Kunieda T."/>
        </authorList>
    </citation>
    <scope>NUCLEOTIDE SEQUENCE [LARGE SCALE GENOMIC DNA]</scope>
    <source>
        <strain evidence="3 4">YOKOZUNA-1</strain>
    </source>
</reference>
<dbReference type="InterPro" id="IPR048478">
    <property type="entry name" value="LSM12_LSM"/>
</dbReference>
<protein>
    <recommendedName>
        <fullName evidence="2">LSM12 LSM domain-containing protein</fullName>
    </recommendedName>
</protein>
<feature type="domain" description="LSM12 LSM" evidence="2">
    <location>
        <begin position="6"/>
        <end position="62"/>
    </location>
</feature>
<dbReference type="OrthoDB" id="1057137at2759"/>
<dbReference type="Proteomes" id="UP000186922">
    <property type="component" value="Unassembled WGS sequence"/>
</dbReference>